<dbReference type="EMBL" id="QGKV02000832">
    <property type="protein sequence ID" value="KAF3544462.1"/>
    <property type="molecule type" value="Genomic_DNA"/>
</dbReference>
<comment type="caution">
    <text evidence="2">The sequence shown here is derived from an EMBL/GenBank/DDBJ whole genome shotgun (WGS) entry which is preliminary data.</text>
</comment>
<feature type="chain" id="PRO_5047126169" evidence="1">
    <location>
        <begin position="18"/>
        <end position="89"/>
    </location>
</feature>
<keyword evidence="1" id="KW-0732">Signal</keyword>
<sequence length="89" mass="10698">MLVSYVFLLLFSNQVLFLCYPGPYEPHRLNILWSRDDDLDENLQKAYHRFLEIRGIKPNITEFMADYMADKAGRERLHWLNDVKSFLDM</sequence>
<feature type="signal peptide" evidence="1">
    <location>
        <begin position="1"/>
        <end position="17"/>
    </location>
</feature>
<gene>
    <name evidence="2" type="ORF">DY000_02001398</name>
</gene>
<dbReference type="InterPro" id="IPR036561">
    <property type="entry name" value="MAM33_sf"/>
</dbReference>
<accession>A0ABQ7BYL9</accession>
<dbReference type="PANTHER" id="PTHR10826:SF31">
    <property type="entry name" value="(RAPE) HYPOTHETICAL PROTEIN"/>
    <property type="match status" value="1"/>
</dbReference>
<dbReference type="Pfam" id="PF02330">
    <property type="entry name" value="MAM33"/>
    <property type="match status" value="1"/>
</dbReference>
<evidence type="ECO:0000313" key="3">
    <source>
        <dbReference type="Proteomes" id="UP000266723"/>
    </source>
</evidence>
<evidence type="ECO:0000256" key="1">
    <source>
        <dbReference type="SAM" id="SignalP"/>
    </source>
</evidence>
<protein>
    <submittedName>
        <fullName evidence="2">Uncharacterized protein</fullName>
    </submittedName>
</protein>
<dbReference type="Gene3D" id="3.10.280.10">
    <property type="entry name" value="Mitochondrial glycoprotein"/>
    <property type="match status" value="1"/>
</dbReference>
<dbReference type="Proteomes" id="UP000266723">
    <property type="component" value="Unassembled WGS sequence"/>
</dbReference>
<reference evidence="2 3" key="1">
    <citation type="journal article" date="2020" name="BMC Genomics">
        <title>Intraspecific diversification of the crop wild relative Brassica cretica Lam. using demographic model selection.</title>
        <authorList>
            <person name="Kioukis A."/>
            <person name="Michalopoulou V.A."/>
            <person name="Briers L."/>
            <person name="Pirintsos S."/>
            <person name="Studholme D.J."/>
            <person name="Pavlidis P."/>
            <person name="Sarris P.F."/>
        </authorList>
    </citation>
    <scope>NUCLEOTIDE SEQUENCE [LARGE SCALE GENOMIC DNA]</scope>
    <source>
        <strain evidence="3">cv. PFS-1207/04</strain>
    </source>
</reference>
<organism evidence="2 3">
    <name type="scientific">Brassica cretica</name>
    <name type="common">Mustard</name>
    <dbReference type="NCBI Taxonomy" id="69181"/>
    <lineage>
        <taxon>Eukaryota</taxon>
        <taxon>Viridiplantae</taxon>
        <taxon>Streptophyta</taxon>
        <taxon>Embryophyta</taxon>
        <taxon>Tracheophyta</taxon>
        <taxon>Spermatophyta</taxon>
        <taxon>Magnoliopsida</taxon>
        <taxon>eudicotyledons</taxon>
        <taxon>Gunneridae</taxon>
        <taxon>Pentapetalae</taxon>
        <taxon>rosids</taxon>
        <taxon>malvids</taxon>
        <taxon>Brassicales</taxon>
        <taxon>Brassicaceae</taxon>
        <taxon>Brassiceae</taxon>
        <taxon>Brassica</taxon>
    </lineage>
</organism>
<dbReference type="InterPro" id="IPR003428">
    <property type="entry name" value="MAM33"/>
</dbReference>
<dbReference type="PANTHER" id="PTHR10826">
    <property type="entry name" value="COMPLEMENT COMPONENT 1"/>
    <property type="match status" value="1"/>
</dbReference>
<name>A0ABQ7BYL9_BRACR</name>
<dbReference type="SUPFAM" id="SSF54529">
    <property type="entry name" value="Mitochondrial glycoprotein MAM33-like"/>
    <property type="match status" value="1"/>
</dbReference>
<proteinExistence type="predicted"/>
<keyword evidence="3" id="KW-1185">Reference proteome</keyword>
<evidence type="ECO:0000313" key="2">
    <source>
        <dbReference type="EMBL" id="KAF3544462.1"/>
    </source>
</evidence>